<name>A0A813G218_POLGL</name>
<evidence type="ECO:0000256" key="1">
    <source>
        <dbReference type="SAM" id="Phobius"/>
    </source>
</evidence>
<dbReference type="Proteomes" id="UP000654075">
    <property type="component" value="Unassembled WGS sequence"/>
</dbReference>
<feature type="transmembrane region" description="Helical" evidence="1">
    <location>
        <begin position="85"/>
        <end position="105"/>
    </location>
</feature>
<accession>A0A813G218</accession>
<dbReference type="AlphaFoldDB" id="A0A813G218"/>
<comment type="caution">
    <text evidence="2">The sequence shown here is derived from an EMBL/GenBank/DDBJ whole genome shotgun (WGS) entry which is preliminary data.</text>
</comment>
<gene>
    <name evidence="2" type="ORF">PGLA1383_LOCUS38073</name>
</gene>
<keyword evidence="1" id="KW-0472">Membrane</keyword>
<feature type="transmembrane region" description="Helical" evidence="1">
    <location>
        <begin position="16"/>
        <end position="40"/>
    </location>
</feature>
<reference evidence="2" key="1">
    <citation type="submission" date="2021-02" db="EMBL/GenBank/DDBJ databases">
        <authorList>
            <person name="Dougan E. K."/>
            <person name="Rhodes N."/>
            <person name="Thang M."/>
            <person name="Chan C."/>
        </authorList>
    </citation>
    <scope>NUCLEOTIDE SEQUENCE</scope>
</reference>
<keyword evidence="1" id="KW-0812">Transmembrane</keyword>
<proteinExistence type="predicted"/>
<dbReference type="EMBL" id="CAJNNV010027490">
    <property type="protein sequence ID" value="CAE8620517.1"/>
    <property type="molecule type" value="Genomic_DNA"/>
</dbReference>
<protein>
    <submittedName>
        <fullName evidence="2">Uncharacterized protein</fullName>
    </submittedName>
</protein>
<keyword evidence="1" id="KW-1133">Transmembrane helix</keyword>
<organism evidence="2 3">
    <name type="scientific">Polarella glacialis</name>
    <name type="common">Dinoflagellate</name>
    <dbReference type="NCBI Taxonomy" id="89957"/>
    <lineage>
        <taxon>Eukaryota</taxon>
        <taxon>Sar</taxon>
        <taxon>Alveolata</taxon>
        <taxon>Dinophyceae</taxon>
        <taxon>Suessiales</taxon>
        <taxon>Suessiaceae</taxon>
        <taxon>Polarella</taxon>
    </lineage>
</organism>
<evidence type="ECO:0000313" key="2">
    <source>
        <dbReference type="EMBL" id="CAE8620517.1"/>
    </source>
</evidence>
<feature type="transmembrane region" description="Helical" evidence="1">
    <location>
        <begin position="61"/>
        <end position="79"/>
    </location>
</feature>
<keyword evidence="3" id="KW-1185">Reference proteome</keyword>
<evidence type="ECO:0000313" key="3">
    <source>
        <dbReference type="Proteomes" id="UP000654075"/>
    </source>
</evidence>
<feature type="non-terminal residue" evidence="2">
    <location>
        <position position="1"/>
    </location>
</feature>
<sequence>VGVGAFNVSYIGSVHFSFAFIGFYGLLVYELMHSWIDAVLIRSGAFGSNSASPRLLHKCRVGICCLALLGCVAGTFIVLSGDLVSGAICELLVFSMQMLYFWTWLCCARAGDAKEVLSCHA</sequence>